<comment type="caution">
    <text evidence="2">The sequence shown here is derived from an EMBL/GenBank/DDBJ whole genome shotgun (WGS) entry which is preliminary data.</text>
</comment>
<accession>A0AAN7PKF4</accession>
<name>A0AAN7PKF4_9COLE</name>
<keyword evidence="3" id="KW-1185">Reference proteome</keyword>
<dbReference type="AlphaFoldDB" id="A0AAN7PKF4"/>
<feature type="compositionally biased region" description="Basic residues" evidence="1">
    <location>
        <begin position="255"/>
        <end position="266"/>
    </location>
</feature>
<proteinExistence type="predicted"/>
<dbReference type="EMBL" id="JARPUR010000002">
    <property type="protein sequence ID" value="KAK4882531.1"/>
    <property type="molecule type" value="Genomic_DNA"/>
</dbReference>
<reference evidence="3" key="1">
    <citation type="submission" date="2023-01" db="EMBL/GenBank/DDBJ databases">
        <title>Key to firefly adult light organ development and bioluminescence: homeobox transcription factors regulate luciferase expression and transportation to peroxisome.</title>
        <authorList>
            <person name="Fu X."/>
        </authorList>
    </citation>
    <scope>NUCLEOTIDE SEQUENCE [LARGE SCALE GENOMIC DNA]</scope>
</reference>
<evidence type="ECO:0000313" key="3">
    <source>
        <dbReference type="Proteomes" id="UP001353858"/>
    </source>
</evidence>
<protein>
    <submittedName>
        <fullName evidence="2">Uncharacterized protein</fullName>
    </submittedName>
</protein>
<dbReference type="Proteomes" id="UP001353858">
    <property type="component" value="Unassembled WGS sequence"/>
</dbReference>
<sequence>MSDQPGPSKRIKFCDSNFEDTVMRWYNEIDEDASDVGSGDENIVSDHDSCSEEGLSISGEIDAEEQELEDCIEEKKNKNSTAVNKSPAKVFYGKNKFKWKSEPDTPRRKTPKHNIIMHLPGLRGPAMQSTTATSALIWSYFIDDDMLTTVVYFTNRKLSQMETLSKTQQITSEKEVQDDQQPCCSWQNVAPPSPYVSRDSKTKEVPEENPTPGKMLDGISPVPVVSTPVDSVRRRSKQLAEILTDRETINEKRNKAIKRTKGNKTNKRTEMAEKPKTEMAKTPKAAMKHTSKRTKNWSSSDEGDDGNISFRDSSDDLGDPEENCTGCGEVYSQTTKADDWLDMMMIDTMFQDGQVFPSPPFPPPTTCGDDTNKHIRKADDPVYILECILRCLSIFGFLPVIANKVCEVMFKYEADCSFKNVTNYELQYLPIQYCLQKLQPPDLNKIWWRLPNNYRKNKQLQNKLPCYEHYNLPEWRDHWDGPPSSKDQCSMCNI</sequence>
<organism evidence="2 3">
    <name type="scientific">Aquatica leii</name>
    <dbReference type="NCBI Taxonomy" id="1421715"/>
    <lineage>
        <taxon>Eukaryota</taxon>
        <taxon>Metazoa</taxon>
        <taxon>Ecdysozoa</taxon>
        <taxon>Arthropoda</taxon>
        <taxon>Hexapoda</taxon>
        <taxon>Insecta</taxon>
        <taxon>Pterygota</taxon>
        <taxon>Neoptera</taxon>
        <taxon>Endopterygota</taxon>
        <taxon>Coleoptera</taxon>
        <taxon>Polyphaga</taxon>
        <taxon>Elateriformia</taxon>
        <taxon>Elateroidea</taxon>
        <taxon>Lampyridae</taxon>
        <taxon>Luciolinae</taxon>
        <taxon>Aquatica</taxon>
    </lineage>
</organism>
<evidence type="ECO:0000256" key="1">
    <source>
        <dbReference type="SAM" id="MobiDB-lite"/>
    </source>
</evidence>
<feature type="region of interest" description="Disordered" evidence="1">
    <location>
        <begin position="32"/>
        <end position="60"/>
    </location>
</feature>
<gene>
    <name evidence="2" type="ORF">RN001_005850</name>
</gene>
<evidence type="ECO:0000313" key="2">
    <source>
        <dbReference type="EMBL" id="KAK4882531.1"/>
    </source>
</evidence>
<feature type="region of interest" description="Disordered" evidence="1">
    <location>
        <begin position="251"/>
        <end position="328"/>
    </location>
</feature>
<feature type="compositionally biased region" description="Basic residues" evidence="1">
    <location>
        <begin position="286"/>
        <end position="295"/>
    </location>
</feature>
<feature type="compositionally biased region" description="Low complexity" evidence="1">
    <location>
        <begin position="220"/>
        <end position="230"/>
    </location>
</feature>
<feature type="compositionally biased region" description="Basic and acidic residues" evidence="1">
    <location>
        <begin position="267"/>
        <end position="281"/>
    </location>
</feature>
<feature type="region of interest" description="Disordered" evidence="1">
    <location>
        <begin position="187"/>
        <end position="231"/>
    </location>
</feature>